<feature type="domain" description="VTT" evidence="7">
    <location>
        <begin position="69"/>
        <end position="186"/>
    </location>
</feature>
<evidence type="ECO:0000256" key="3">
    <source>
        <dbReference type="ARBA" id="ARBA00022692"/>
    </source>
</evidence>
<keyword evidence="4 6" id="KW-1133">Transmembrane helix</keyword>
<evidence type="ECO:0000256" key="4">
    <source>
        <dbReference type="ARBA" id="ARBA00022989"/>
    </source>
</evidence>
<keyword evidence="9" id="KW-1185">Reference proteome</keyword>
<organism evidence="8 9">
    <name type="scientific">Jhaorihella thermophila</name>
    <dbReference type="NCBI Taxonomy" id="488547"/>
    <lineage>
        <taxon>Bacteria</taxon>
        <taxon>Pseudomonadati</taxon>
        <taxon>Pseudomonadota</taxon>
        <taxon>Alphaproteobacteria</taxon>
        <taxon>Rhodobacterales</taxon>
        <taxon>Paracoccaceae</taxon>
        <taxon>Jhaorihella</taxon>
    </lineage>
</organism>
<evidence type="ECO:0000256" key="5">
    <source>
        <dbReference type="ARBA" id="ARBA00023136"/>
    </source>
</evidence>
<sequence>MPDQVPRSRAIVIVGIVLLLGVLAGGTIHAIGQGILSGPEEMADWVRGFGPWAPALLVLLMVAHSFAPVPGELLALAAGTVFGPVEGAALIWIGAMIGAVMSFWLARWLGRDFVASRLPERQLAQLEAWSRDWGALTLLSCRLMPVIAFNLINYAAGLMPVRFWTFLWTTAIGILPFTLLMTWLGARIMELSWPTILAMSGAAIALTWWGYCLSRRKR</sequence>
<name>A0A1H5YEW7_9RHOB</name>
<evidence type="ECO:0000256" key="1">
    <source>
        <dbReference type="ARBA" id="ARBA00004651"/>
    </source>
</evidence>
<keyword evidence="2 6" id="KW-1003">Cell membrane</keyword>
<dbReference type="Proteomes" id="UP000236742">
    <property type="component" value="Unassembled WGS sequence"/>
</dbReference>
<dbReference type="AlphaFoldDB" id="A0A1H5YEW7"/>
<dbReference type="PANTHER" id="PTHR12677:SF59">
    <property type="entry name" value="GOLGI APPARATUS MEMBRANE PROTEIN TVP38-RELATED"/>
    <property type="match status" value="1"/>
</dbReference>
<accession>A0A1H5YEW7</accession>
<dbReference type="OrthoDB" id="9812980at2"/>
<gene>
    <name evidence="8" type="ORF">SAMN05421751_11714</name>
</gene>
<evidence type="ECO:0000313" key="8">
    <source>
        <dbReference type="EMBL" id="SEG21986.1"/>
    </source>
</evidence>
<evidence type="ECO:0000256" key="6">
    <source>
        <dbReference type="RuleBase" id="RU366058"/>
    </source>
</evidence>
<dbReference type="EMBL" id="FNVD01000017">
    <property type="protein sequence ID" value="SEG21986.1"/>
    <property type="molecule type" value="Genomic_DNA"/>
</dbReference>
<feature type="transmembrane region" description="Helical" evidence="6">
    <location>
        <begin position="12"/>
        <end position="32"/>
    </location>
</feature>
<proteinExistence type="inferred from homology"/>
<feature type="transmembrane region" description="Helical" evidence="6">
    <location>
        <begin position="164"/>
        <end position="185"/>
    </location>
</feature>
<dbReference type="Pfam" id="PF09335">
    <property type="entry name" value="VTT_dom"/>
    <property type="match status" value="1"/>
</dbReference>
<keyword evidence="3 6" id="KW-0812">Transmembrane</keyword>
<dbReference type="PANTHER" id="PTHR12677">
    <property type="entry name" value="GOLGI APPARATUS MEMBRANE PROTEIN TVP38-RELATED"/>
    <property type="match status" value="1"/>
</dbReference>
<protein>
    <recommendedName>
        <fullName evidence="6">TVP38/TMEM64 family membrane protein</fullName>
    </recommendedName>
</protein>
<keyword evidence="5 6" id="KW-0472">Membrane</keyword>
<dbReference type="InterPro" id="IPR015414">
    <property type="entry name" value="TMEM64"/>
</dbReference>
<dbReference type="InterPro" id="IPR032816">
    <property type="entry name" value="VTT_dom"/>
</dbReference>
<feature type="transmembrane region" description="Helical" evidence="6">
    <location>
        <begin position="52"/>
        <end position="77"/>
    </location>
</feature>
<evidence type="ECO:0000259" key="7">
    <source>
        <dbReference type="Pfam" id="PF09335"/>
    </source>
</evidence>
<comment type="subcellular location">
    <subcellularLocation>
        <location evidence="1 6">Cell membrane</location>
        <topology evidence="1 6">Multi-pass membrane protein</topology>
    </subcellularLocation>
</comment>
<dbReference type="RefSeq" id="WP_104008968.1">
    <property type="nucleotide sequence ID" value="NZ_FNVD01000017.1"/>
</dbReference>
<evidence type="ECO:0000256" key="2">
    <source>
        <dbReference type="ARBA" id="ARBA00022475"/>
    </source>
</evidence>
<comment type="similarity">
    <text evidence="6">Belongs to the TVP38/TMEM64 family.</text>
</comment>
<evidence type="ECO:0000313" key="9">
    <source>
        <dbReference type="Proteomes" id="UP000236742"/>
    </source>
</evidence>
<dbReference type="GO" id="GO:0005886">
    <property type="term" value="C:plasma membrane"/>
    <property type="evidence" value="ECO:0007669"/>
    <property type="project" value="UniProtKB-SubCell"/>
</dbReference>
<reference evidence="8 9" key="1">
    <citation type="submission" date="2016-10" db="EMBL/GenBank/DDBJ databases">
        <authorList>
            <person name="de Groot N.N."/>
        </authorList>
    </citation>
    <scope>NUCLEOTIDE SEQUENCE [LARGE SCALE GENOMIC DNA]</scope>
    <source>
        <strain evidence="8 9">DSM 23413</strain>
    </source>
</reference>
<feature type="transmembrane region" description="Helical" evidence="6">
    <location>
        <begin position="191"/>
        <end position="211"/>
    </location>
</feature>
<feature type="transmembrane region" description="Helical" evidence="6">
    <location>
        <begin position="89"/>
        <end position="109"/>
    </location>
</feature>